<dbReference type="InterPro" id="IPR001841">
    <property type="entry name" value="Znf_RING"/>
</dbReference>
<organism evidence="11 12">
    <name type="scientific">Eragrostis curvula</name>
    <name type="common">weeping love grass</name>
    <dbReference type="NCBI Taxonomy" id="38414"/>
    <lineage>
        <taxon>Eukaryota</taxon>
        <taxon>Viridiplantae</taxon>
        <taxon>Streptophyta</taxon>
        <taxon>Embryophyta</taxon>
        <taxon>Tracheophyta</taxon>
        <taxon>Spermatophyta</taxon>
        <taxon>Magnoliopsida</taxon>
        <taxon>Liliopsida</taxon>
        <taxon>Poales</taxon>
        <taxon>Poaceae</taxon>
        <taxon>PACMAD clade</taxon>
        <taxon>Chloridoideae</taxon>
        <taxon>Eragrostideae</taxon>
        <taxon>Eragrostidinae</taxon>
        <taxon>Eragrostis</taxon>
    </lineage>
</organism>
<dbReference type="PROSITE" id="PS50089">
    <property type="entry name" value="ZF_RING_2"/>
    <property type="match status" value="1"/>
</dbReference>
<keyword evidence="7 9" id="KW-0472">Membrane</keyword>
<feature type="non-terminal residue" evidence="11">
    <location>
        <position position="1"/>
    </location>
</feature>
<evidence type="ECO:0000313" key="12">
    <source>
        <dbReference type="Proteomes" id="UP000324897"/>
    </source>
</evidence>
<comment type="subcellular location">
    <subcellularLocation>
        <location evidence="1">Membrane</location>
    </subcellularLocation>
</comment>
<dbReference type="PANTHER" id="PTHR46539">
    <property type="entry name" value="E3 UBIQUITIN-PROTEIN LIGASE ATL42"/>
    <property type="match status" value="1"/>
</dbReference>
<dbReference type="OrthoDB" id="695933at2759"/>
<gene>
    <name evidence="11" type="ORF">EJB05_45359</name>
</gene>
<feature type="domain" description="RING-type" evidence="10">
    <location>
        <begin position="62"/>
        <end position="104"/>
    </location>
</feature>
<sequence length="122" mass="13662">MQVIDVIVMILLVLPLVPPALMMCVYLLFGEFEHDDNEQRNPVALPRFPYAQARSPEPPPVCAICLDELRQGQMCSEVPACRHMFHEACIRVWARRTNNCPLCRVRIVPGTAGAMAAADDMV</sequence>
<evidence type="ECO:0000256" key="4">
    <source>
        <dbReference type="ARBA" id="ARBA00022771"/>
    </source>
</evidence>
<dbReference type="AlphaFoldDB" id="A0A5J9TKQ2"/>
<accession>A0A5J9TKQ2</accession>
<keyword evidence="3" id="KW-0479">Metal-binding</keyword>
<keyword evidence="5" id="KW-0862">Zinc</keyword>
<keyword evidence="4 8" id="KW-0863">Zinc-finger</keyword>
<keyword evidence="12" id="KW-1185">Reference proteome</keyword>
<dbReference type="InterPro" id="IPR013083">
    <property type="entry name" value="Znf_RING/FYVE/PHD"/>
</dbReference>
<proteinExistence type="predicted"/>
<reference evidence="11 12" key="1">
    <citation type="journal article" date="2019" name="Sci. Rep.">
        <title>A high-quality genome of Eragrostis curvula grass provides insights into Poaceae evolution and supports new strategies to enhance forage quality.</title>
        <authorList>
            <person name="Carballo J."/>
            <person name="Santos B.A.C.M."/>
            <person name="Zappacosta D."/>
            <person name="Garbus I."/>
            <person name="Selva J.P."/>
            <person name="Gallo C.A."/>
            <person name="Diaz A."/>
            <person name="Albertini E."/>
            <person name="Caccamo M."/>
            <person name="Echenique V."/>
        </authorList>
    </citation>
    <scope>NUCLEOTIDE SEQUENCE [LARGE SCALE GENOMIC DNA]</scope>
    <source>
        <strain evidence="12">cv. Victoria</strain>
        <tissue evidence="11">Leaf</tissue>
    </source>
</reference>
<protein>
    <recommendedName>
        <fullName evidence="10">RING-type domain-containing protein</fullName>
    </recommendedName>
</protein>
<evidence type="ECO:0000256" key="2">
    <source>
        <dbReference type="ARBA" id="ARBA00022692"/>
    </source>
</evidence>
<dbReference type="EMBL" id="RWGY01000039">
    <property type="protein sequence ID" value="TVU11757.1"/>
    <property type="molecule type" value="Genomic_DNA"/>
</dbReference>
<dbReference type="Gramene" id="TVU11757">
    <property type="protein sequence ID" value="TVU11757"/>
    <property type="gene ID" value="EJB05_45359"/>
</dbReference>
<evidence type="ECO:0000256" key="7">
    <source>
        <dbReference type="ARBA" id="ARBA00023136"/>
    </source>
</evidence>
<dbReference type="Gene3D" id="3.30.40.10">
    <property type="entry name" value="Zinc/RING finger domain, C3HC4 (zinc finger)"/>
    <property type="match status" value="1"/>
</dbReference>
<evidence type="ECO:0000256" key="5">
    <source>
        <dbReference type="ARBA" id="ARBA00022833"/>
    </source>
</evidence>
<dbReference type="SMART" id="SM00184">
    <property type="entry name" value="RING"/>
    <property type="match status" value="1"/>
</dbReference>
<dbReference type="GO" id="GO:0008270">
    <property type="term" value="F:zinc ion binding"/>
    <property type="evidence" value="ECO:0007669"/>
    <property type="project" value="UniProtKB-KW"/>
</dbReference>
<keyword evidence="2 9" id="KW-0812">Transmembrane</keyword>
<dbReference type="PANTHER" id="PTHR46539:SF1">
    <property type="entry name" value="E3 UBIQUITIN-PROTEIN LIGASE ATL42"/>
    <property type="match status" value="1"/>
</dbReference>
<name>A0A5J9TKQ2_9POAL</name>
<evidence type="ECO:0000256" key="3">
    <source>
        <dbReference type="ARBA" id="ARBA00022723"/>
    </source>
</evidence>
<dbReference type="GO" id="GO:0016020">
    <property type="term" value="C:membrane"/>
    <property type="evidence" value="ECO:0007669"/>
    <property type="project" value="UniProtKB-SubCell"/>
</dbReference>
<dbReference type="SUPFAM" id="SSF57850">
    <property type="entry name" value="RING/U-box"/>
    <property type="match status" value="1"/>
</dbReference>
<evidence type="ECO:0000256" key="1">
    <source>
        <dbReference type="ARBA" id="ARBA00004370"/>
    </source>
</evidence>
<feature type="transmembrane region" description="Helical" evidence="9">
    <location>
        <begin position="6"/>
        <end position="29"/>
    </location>
</feature>
<evidence type="ECO:0000313" key="11">
    <source>
        <dbReference type="EMBL" id="TVU11757.1"/>
    </source>
</evidence>
<evidence type="ECO:0000259" key="10">
    <source>
        <dbReference type="PROSITE" id="PS50089"/>
    </source>
</evidence>
<evidence type="ECO:0000256" key="9">
    <source>
        <dbReference type="SAM" id="Phobius"/>
    </source>
</evidence>
<evidence type="ECO:0000256" key="8">
    <source>
        <dbReference type="PROSITE-ProRule" id="PRU00175"/>
    </source>
</evidence>
<dbReference type="Pfam" id="PF13639">
    <property type="entry name" value="zf-RING_2"/>
    <property type="match status" value="1"/>
</dbReference>
<dbReference type="Proteomes" id="UP000324897">
    <property type="component" value="Chromosome 3"/>
</dbReference>
<keyword evidence="6 9" id="KW-1133">Transmembrane helix</keyword>
<comment type="caution">
    <text evidence="11">The sequence shown here is derived from an EMBL/GenBank/DDBJ whole genome shotgun (WGS) entry which is preliminary data.</text>
</comment>
<evidence type="ECO:0000256" key="6">
    <source>
        <dbReference type="ARBA" id="ARBA00022989"/>
    </source>
</evidence>